<dbReference type="InterPro" id="IPR027417">
    <property type="entry name" value="P-loop_NTPase"/>
</dbReference>
<dbReference type="Proteomes" id="UP000190286">
    <property type="component" value="Unassembled WGS sequence"/>
</dbReference>
<dbReference type="PANTHER" id="PTHR37937">
    <property type="entry name" value="CONJUGATIVE TRANSFER: DNA TRANSPORT"/>
    <property type="match status" value="1"/>
</dbReference>
<evidence type="ECO:0000256" key="5">
    <source>
        <dbReference type="ARBA" id="ARBA00022989"/>
    </source>
</evidence>
<comment type="subcellular location">
    <subcellularLocation>
        <location evidence="1">Cell membrane</location>
        <topology evidence="1">Multi-pass membrane protein</topology>
    </subcellularLocation>
</comment>
<dbReference type="OrthoDB" id="9766496at2"/>
<keyword evidence="6 7" id="KW-0472">Membrane</keyword>
<dbReference type="GeneID" id="93336824"/>
<keyword evidence="3" id="KW-1003">Cell membrane</keyword>
<dbReference type="STRING" id="745368.SAMN02745178_00328"/>
<evidence type="ECO:0000313" key="8">
    <source>
        <dbReference type="EMBL" id="SKA74413.1"/>
    </source>
</evidence>
<keyword evidence="4 7" id="KW-0812">Transmembrane</keyword>
<evidence type="ECO:0000256" key="7">
    <source>
        <dbReference type="SAM" id="Phobius"/>
    </source>
</evidence>
<evidence type="ECO:0000256" key="3">
    <source>
        <dbReference type="ARBA" id="ARBA00022475"/>
    </source>
</evidence>
<dbReference type="AlphaFoldDB" id="A0A1T4WAW2"/>
<evidence type="ECO:0000256" key="4">
    <source>
        <dbReference type="ARBA" id="ARBA00022692"/>
    </source>
</evidence>
<dbReference type="InterPro" id="IPR003688">
    <property type="entry name" value="TraG/VirD4"/>
</dbReference>
<organism evidence="8 9">
    <name type="scientific">Gemmiger formicilis</name>
    <dbReference type="NCBI Taxonomy" id="745368"/>
    <lineage>
        <taxon>Bacteria</taxon>
        <taxon>Bacillati</taxon>
        <taxon>Bacillota</taxon>
        <taxon>Clostridia</taxon>
        <taxon>Eubacteriales</taxon>
        <taxon>Gemmiger</taxon>
    </lineage>
</organism>
<dbReference type="RefSeq" id="WP_078783336.1">
    <property type="nucleotide sequence ID" value="NZ_FUYF01000001.1"/>
</dbReference>
<dbReference type="EMBL" id="FUYF01000001">
    <property type="protein sequence ID" value="SKA74413.1"/>
    <property type="molecule type" value="Genomic_DNA"/>
</dbReference>
<evidence type="ECO:0000256" key="6">
    <source>
        <dbReference type="ARBA" id="ARBA00023136"/>
    </source>
</evidence>
<sequence length="444" mass="49755">MKQIVWIINGYLYGATVILLVVLALLVYLRGQANHLPNPFARRNIVYRPKEKAQGVLLGKKFGLLAYSPEQDEGHILVMGPSGTGKTSALLIPTLRSWQGTALVVDISGDISANVHTENKIIFDPTAADCIPYDVFASIDAAPDDTERQERLEQLAYLLLPDKANDSEAGVFFTKNGRKMITAALICYYGMGWGFIEICEFFLGHDWRSLLNDIAKQENTAANAHISSFAGASEQNTAGCKQSADDALKLFATNSKIKNALRKVPTYEKSICPATLEQNSIYIFIPDEKLKIYGDLLRIITAQSMEYFSSRPPEHKQMILFCLDEFASFGKLQITEALRKLRKRHIRIMVLTQSLADLDMIYGKDERKAMLGNFKFTVLLGCKDTDTQEYFSKMIGEKHTLLAADTSQKPQPIIKPADLAHLEQDLFVICDDGAIRLCKNFYFK</sequence>
<dbReference type="SUPFAM" id="SSF52540">
    <property type="entry name" value="P-loop containing nucleoside triphosphate hydrolases"/>
    <property type="match status" value="1"/>
</dbReference>
<dbReference type="PANTHER" id="PTHR37937:SF1">
    <property type="entry name" value="CONJUGATIVE TRANSFER: DNA TRANSPORT"/>
    <property type="match status" value="1"/>
</dbReference>
<name>A0A1T4WAW2_9FIRM</name>
<dbReference type="CDD" id="cd01127">
    <property type="entry name" value="TrwB_TraG_TraD_VirD4"/>
    <property type="match status" value="1"/>
</dbReference>
<dbReference type="Pfam" id="PF02534">
    <property type="entry name" value="T4SS-DNA_transf"/>
    <property type="match status" value="1"/>
</dbReference>
<comment type="similarity">
    <text evidence="2">Belongs to the VirD4/TraG family.</text>
</comment>
<protein>
    <submittedName>
        <fullName evidence="8">Type IV secretory system Conjugative DNA transfer</fullName>
    </submittedName>
</protein>
<proteinExistence type="inferred from homology"/>
<gene>
    <name evidence="8" type="ORF">SAMN02745178_00328</name>
</gene>
<accession>A0A1T4WAW2</accession>
<dbReference type="InterPro" id="IPR051539">
    <property type="entry name" value="T4SS-coupling_protein"/>
</dbReference>
<evidence type="ECO:0000256" key="1">
    <source>
        <dbReference type="ARBA" id="ARBA00004651"/>
    </source>
</evidence>
<evidence type="ECO:0000256" key="2">
    <source>
        <dbReference type="ARBA" id="ARBA00008806"/>
    </source>
</evidence>
<reference evidence="8 9" key="1">
    <citation type="submission" date="2017-02" db="EMBL/GenBank/DDBJ databases">
        <authorList>
            <person name="Peterson S.W."/>
        </authorList>
    </citation>
    <scope>NUCLEOTIDE SEQUENCE [LARGE SCALE GENOMIC DNA]</scope>
    <source>
        <strain evidence="8 9">ATCC 27749</strain>
    </source>
</reference>
<keyword evidence="9" id="KW-1185">Reference proteome</keyword>
<dbReference type="Gene3D" id="3.40.50.300">
    <property type="entry name" value="P-loop containing nucleotide triphosphate hydrolases"/>
    <property type="match status" value="2"/>
</dbReference>
<keyword evidence="5 7" id="KW-1133">Transmembrane helix</keyword>
<feature type="transmembrane region" description="Helical" evidence="7">
    <location>
        <begin position="12"/>
        <end position="29"/>
    </location>
</feature>
<evidence type="ECO:0000313" key="9">
    <source>
        <dbReference type="Proteomes" id="UP000190286"/>
    </source>
</evidence>
<dbReference type="GO" id="GO:0005886">
    <property type="term" value="C:plasma membrane"/>
    <property type="evidence" value="ECO:0007669"/>
    <property type="project" value="UniProtKB-SubCell"/>
</dbReference>